<evidence type="ECO:0008006" key="4">
    <source>
        <dbReference type="Google" id="ProtNLM"/>
    </source>
</evidence>
<dbReference type="KEGG" id="lit:FPZ52_18150"/>
<evidence type="ECO:0000256" key="1">
    <source>
        <dbReference type="SAM" id="Phobius"/>
    </source>
</evidence>
<dbReference type="EMBL" id="CP042265">
    <property type="protein sequence ID" value="QDY71595.1"/>
    <property type="molecule type" value="Genomic_DNA"/>
</dbReference>
<evidence type="ECO:0000313" key="3">
    <source>
        <dbReference type="Proteomes" id="UP000318483"/>
    </source>
</evidence>
<keyword evidence="1" id="KW-0812">Transmembrane</keyword>
<feature type="transmembrane region" description="Helical" evidence="1">
    <location>
        <begin position="7"/>
        <end position="30"/>
    </location>
</feature>
<accession>A0A5B8IAN8</accession>
<dbReference type="Proteomes" id="UP000318483">
    <property type="component" value="Plasmid unnamed4"/>
</dbReference>
<gene>
    <name evidence="2" type="ORF">FPZ52_18150</name>
</gene>
<reference evidence="2 3" key="1">
    <citation type="submission" date="2019-07" db="EMBL/GenBank/DDBJ databases">
        <title>Litoreibacter alkalisoli sp. nov., isolated from saline-alkaline soil.</title>
        <authorList>
            <person name="Wang S."/>
            <person name="Xu L."/>
            <person name="Xing Y.-T."/>
            <person name="Sun J.-Q."/>
        </authorList>
    </citation>
    <scope>NUCLEOTIDE SEQUENCE [LARGE SCALE GENOMIC DNA]</scope>
    <source>
        <strain evidence="2 3">LN3S51</strain>
        <plasmid evidence="2 3">unnamed4</plasmid>
    </source>
</reference>
<keyword evidence="2" id="KW-0614">Plasmid</keyword>
<keyword evidence="1" id="KW-1133">Transmembrane helix</keyword>
<feature type="transmembrane region" description="Helical" evidence="1">
    <location>
        <begin position="50"/>
        <end position="68"/>
    </location>
</feature>
<feature type="transmembrane region" description="Helical" evidence="1">
    <location>
        <begin position="75"/>
        <end position="99"/>
    </location>
</feature>
<name>A0A5B8IAN8_9RHOB</name>
<dbReference type="RefSeq" id="WP_146367009.1">
    <property type="nucleotide sequence ID" value="NZ_CP042265.1"/>
</dbReference>
<organism evidence="2 3">
    <name type="scientific">Qingshengfaniella alkalisoli</name>
    <dbReference type="NCBI Taxonomy" id="2599296"/>
    <lineage>
        <taxon>Bacteria</taxon>
        <taxon>Pseudomonadati</taxon>
        <taxon>Pseudomonadota</taxon>
        <taxon>Alphaproteobacteria</taxon>
        <taxon>Rhodobacterales</taxon>
        <taxon>Paracoccaceae</taxon>
        <taxon>Qingshengfaniella</taxon>
    </lineage>
</organism>
<protein>
    <recommendedName>
        <fullName evidence="4">DUF4345 domain-containing protein</fullName>
    </recommendedName>
</protein>
<proteinExistence type="predicted"/>
<dbReference type="OrthoDB" id="6168062at2"/>
<geneLocation type="plasmid" evidence="2 3">
    <name>unnamed4</name>
</geneLocation>
<keyword evidence="1" id="KW-0472">Membrane</keyword>
<sequence length="137" mass="15605">MYSSYRALGWLRFLVGLGFVLNLLFFLPGLFAPRYLENLRDFGITNTIHWLQNVGLLLAIITAMYIPVIRDPFRYIFITYLVVAGRFAAGSLFVLGYLFMDYPDGMLLLGGLDLLLSTIQAVVLRQALYDGDPRAEW</sequence>
<keyword evidence="3" id="KW-1185">Reference proteome</keyword>
<dbReference type="AlphaFoldDB" id="A0A5B8IAN8"/>
<evidence type="ECO:0000313" key="2">
    <source>
        <dbReference type="EMBL" id="QDY71595.1"/>
    </source>
</evidence>